<evidence type="ECO:0000313" key="21">
    <source>
        <dbReference type="Proteomes" id="UP000183974"/>
    </source>
</evidence>
<dbReference type="GO" id="GO:0005524">
    <property type="term" value="F:ATP binding"/>
    <property type="evidence" value="ECO:0007669"/>
    <property type="project" value="UniProtKB-KW"/>
</dbReference>
<organism evidence="20 21">
    <name type="scientific">Roseovarius pacificus</name>
    <dbReference type="NCBI Taxonomy" id="337701"/>
    <lineage>
        <taxon>Bacteria</taxon>
        <taxon>Pseudomonadati</taxon>
        <taxon>Pseudomonadota</taxon>
        <taxon>Alphaproteobacteria</taxon>
        <taxon>Rhodobacterales</taxon>
        <taxon>Roseobacteraceae</taxon>
        <taxon>Roseovarius</taxon>
    </lineage>
</organism>
<dbReference type="InterPro" id="IPR003594">
    <property type="entry name" value="HATPase_dom"/>
</dbReference>
<evidence type="ECO:0000256" key="15">
    <source>
        <dbReference type="ARBA" id="ARBA00059004"/>
    </source>
</evidence>
<dbReference type="SUPFAM" id="SSF55874">
    <property type="entry name" value="ATPase domain of HSP90 chaperone/DNA topoisomerase II/histidine kinase"/>
    <property type="match status" value="1"/>
</dbReference>
<reference evidence="20 21" key="1">
    <citation type="submission" date="2016-11" db="EMBL/GenBank/DDBJ databases">
        <authorList>
            <person name="Jaros S."/>
            <person name="Januszkiewicz K."/>
            <person name="Wedrychowicz H."/>
        </authorList>
    </citation>
    <scope>NUCLEOTIDE SEQUENCE [LARGE SCALE GENOMIC DNA]</scope>
    <source>
        <strain evidence="20 21">DSM 29589</strain>
    </source>
</reference>
<sequence length="585" mass="62820">MTSETRTRIAVIALFMLAVGLCAAGIWRYGYGQALDQLEKQATSDLALAADRFTGQLRRYQELAVLMAEHPTLIALSEGDAPGHEARALLLDAADKTGAMGLFYAAPDGRVLARAGDVPDSLRDSAYFERALNGALGQGYGRYGPVGQRAYVYAAPAFGPGEGVRGVLVVLIEIAELEWDWIGGQPPVFFTDARGEVFVSNRSEILFWQTGPEGTGLQPGGGANMPSFDADTVSGHDVWEMDWGDYLPARALHMAQDLPVIGMIGHALLDVRQARWVAGLQASVFAVICLAFGGLLFLATERRRILTRANERLEHRVAERTAELSGANLALRREVAERQEAEAALKKAQDDLVQAGKLSALGQISAGISHELNQPLMAIRQFAENGATFLARGKADKAGENLNRIGDLAARAARIIRNLRAFAKQENEPVGRVDIVAVVDQALELTEARLARDGIALDWQRPEAAVHVQGGEVRLGQVMVNLISNAADAMAESPQKRITIAVHRGDPVALEVADTGPGIDEPEKIFDPFYSTKEVGASEGMGLGLSISYGLVQSFGGEIKGRNAPGGGAVFRVELERWPDKEAAA</sequence>
<name>A0A1M7F0C6_9RHOB</name>
<evidence type="ECO:0000256" key="14">
    <source>
        <dbReference type="ARBA" id="ARBA00023136"/>
    </source>
</evidence>
<keyword evidence="10 20" id="KW-0418">Kinase</keyword>
<evidence type="ECO:0000256" key="12">
    <source>
        <dbReference type="ARBA" id="ARBA00022989"/>
    </source>
</evidence>
<keyword evidence="11" id="KW-0067">ATP-binding</keyword>
<evidence type="ECO:0000256" key="4">
    <source>
        <dbReference type="ARBA" id="ARBA00022475"/>
    </source>
</evidence>
<comment type="function">
    <text evidence="15">Member of the two-component regulatory system DctB/DctD involved in the transport of C4-dicarboxylates. DctB functions as a membrane-associated protein kinase that phosphorylates DctD in response to environmental signals.</text>
</comment>
<dbReference type="InterPro" id="IPR004358">
    <property type="entry name" value="Sig_transdc_His_kin-like_C"/>
</dbReference>
<dbReference type="InterPro" id="IPR017055">
    <property type="entry name" value="Sig_transdc_His_kinase_DctB"/>
</dbReference>
<protein>
    <recommendedName>
        <fullName evidence="16">C4-dicarboxylate transport sensor protein DctB</fullName>
        <ecNumber evidence="3">2.7.13.3</ecNumber>
    </recommendedName>
</protein>
<keyword evidence="21" id="KW-1185">Reference proteome</keyword>
<evidence type="ECO:0000256" key="13">
    <source>
        <dbReference type="ARBA" id="ARBA00023012"/>
    </source>
</evidence>
<evidence type="ECO:0000256" key="3">
    <source>
        <dbReference type="ARBA" id="ARBA00012438"/>
    </source>
</evidence>
<dbReference type="InterPro" id="IPR036890">
    <property type="entry name" value="HATPase_C_sf"/>
</dbReference>
<feature type="domain" description="Histidine kinase" evidence="19">
    <location>
        <begin position="367"/>
        <end position="579"/>
    </location>
</feature>
<dbReference type="GO" id="GO:0000155">
    <property type="term" value="F:phosphorelay sensor kinase activity"/>
    <property type="evidence" value="ECO:0007669"/>
    <property type="project" value="InterPro"/>
</dbReference>
<dbReference type="SMART" id="SM00387">
    <property type="entry name" value="HATPase_c"/>
    <property type="match status" value="1"/>
</dbReference>
<dbReference type="PANTHER" id="PTHR43065">
    <property type="entry name" value="SENSOR HISTIDINE KINASE"/>
    <property type="match status" value="1"/>
</dbReference>
<feature type="transmembrane region" description="Helical" evidence="18">
    <location>
        <begin position="276"/>
        <end position="298"/>
    </location>
</feature>
<evidence type="ECO:0000256" key="18">
    <source>
        <dbReference type="SAM" id="Phobius"/>
    </source>
</evidence>
<dbReference type="Gene3D" id="3.30.565.10">
    <property type="entry name" value="Histidine kinase-like ATPase, C-terminal domain"/>
    <property type="match status" value="1"/>
</dbReference>
<dbReference type="PROSITE" id="PS50109">
    <property type="entry name" value="HIS_KIN"/>
    <property type="match status" value="1"/>
</dbReference>
<dbReference type="Pfam" id="PF00512">
    <property type="entry name" value="HisKA"/>
    <property type="match status" value="1"/>
</dbReference>
<feature type="coiled-coil region" evidence="17">
    <location>
        <begin position="331"/>
        <end position="358"/>
    </location>
</feature>
<gene>
    <name evidence="20" type="ORF">SAMN05444398_10833</name>
</gene>
<dbReference type="InterPro" id="IPR005467">
    <property type="entry name" value="His_kinase_dom"/>
</dbReference>
<dbReference type="Pfam" id="PF02518">
    <property type="entry name" value="HATPase_c"/>
    <property type="match status" value="1"/>
</dbReference>
<dbReference type="InterPro" id="IPR003661">
    <property type="entry name" value="HisK_dim/P_dom"/>
</dbReference>
<dbReference type="Gene3D" id="1.10.287.130">
    <property type="match status" value="1"/>
</dbReference>
<keyword evidence="13" id="KW-0902">Two-component regulatory system</keyword>
<dbReference type="RefSeq" id="WP_073035342.1">
    <property type="nucleotide sequence ID" value="NZ_BMLR01000009.1"/>
</dbReference>
<dbReference type="Proteomes" id="UP000183974">
    <property type="component" value="Unassembled WGS sequence"/>
</dbReference>
<evidence type="ECO:0000256" key="10">
    <source>
        <dbReference type="ARBA" id="ARBA00022777"/>
    </source>
</evidence>
<dbReference type="EMBL" id="FRBR01000008">
    <property type="protein sequence ID" value="SHL97564.1"/>
    <property type="molecule type" value="Genomic_DNA"/>
</dbReference>
<evidence type="ECO:0000256" key="6">
    <source>
        <dbReference type="ARBA" id="ARBA00022553"/>
    </source>
</evidence>
<keyword evidence="5" id="KW-0997">Cell inner membrane</keyword>
<dbReference type="PANTHER" id="PTHR43065:SF46">
    <property type="entry name" value="C4-DICARBOXYLATE TRANSPORT SENSOR PROTEIN DCTB"/>
    <property type="match status" value="1"/>
</dbReference>
<comment type="catalytic activity">
    <reaction evidence="1">
        <text>ATP + protein L-histidine = ADP + protein N-phospho-L-histidine.</text>
        <dbReference type="EC" id="2.7.13.3"/>
    </reaction>
</comment>
<proteinExistence type="predicted"/>
<evidence type="ECO:0000256" key="9">
    <source>
        <dbReference type="ARBA" id="ARBA00022741"/>
    </source>
</evidence>
<dbReference type="AlphaFoldDB" id="A0A1M7F0C6"/>
<evidence type="ECO:0000256" key="8">
    <source>
        <dbReference type="ARBA" id="ARBA00022692"/>
    </source>
</evidence>
<dbReference type="EC" id="2.7.13.3" evidence="3"/>
<keyword evidence="9" id="KW-0547">Nucleotide-binding</keyword>
<dbReference type="PRINTS" id="PR00344">
    <property type="entry name" value="BCTRLSENSOR"/>
</dbReference>
<evidence type="ECO:0000259" key="19">
    <source>
        <dbReference type="PROSITE" id="PS50109"/>
    </source>
</evidence>
<dbReference type="CDD" id="cd00082">
    <property type="entry name" value="HisKA"/>
    <property type="match status" value="1"/>
</dbReference>
<dbReference type="FunFam" id="1.10.287.130:FF:000049">
    <property type="entry name" value="C4-dicarboxylate transport sensor protein DctB"/>
    <property type="match status" value="1"/>
</dbReference>
<accession>A0A1M7F0C6</accession>
<evidence type="ECO:0000256" key="7">
    <source>
        <dbReference type="ARBA" id="ARBA00022679"/>
    </source>
</evidence>
<evidence type="ECO:0000256" key="1">
    <source>
        <dbReference type="ARBA" id="ARBA00000085"/>
    </source>
</evidence>
<keyword evidence="4" id="KW-1003">Cell membrane</keyword>
<dbReference type="GO" id="GO:0005886">
    <property type="term" value="C:plasma membrane"/>
    <property type="evidence" value="ECO:0007669"/>
    <property type="project" value="UniProtKB-SubCell"/>
</dbReference>
<comment type="subcellular location">
    <subcellularLocation>
        <location evidence="2">Cell inner membrane</location>
        <topology evidence="2">Multi-pass membrane protein</topology>
    </subcellularLocation>
</comment>
<keyword evidence="17" id="KW-0175">Coiled coil</keyword>
<keyword evidence="8 18" id="KW-0812">Transmembrane</keyword>
<evidence type="ECO:0000256" key="2">
    <source>
        <dbReference type="ARBA" id="ARBA00004429"/>
    </source>
</evidence>
<dbReference type="OrthoDB" id="7568856at2"/>
<dbReference type="Gene3D" id="3.30.450.20">
    <property type="entry name" value="PAS domain"/>
    <property type="match status" value="1"/>
</dbReference>
<dbReference type="InterPro" id="IPR036097">
    <property type="entry name" value="HisK_dim/P_sf"/>
</dbReference>
<evidence type="ECO:0000256" key="5">
    <source>
        <dbReference type="ARBA" id="ARBA00022519"/>
    </source>
</evidence>
<dbReference type="PIRSF" id="PIRSF036431">
    <property type="entry name" value="STHK_DctB"/>
    <property type="match status" value="1"/>
</dbReference>
<dbReference type="SMART" id="SM00388">
    <property type="entry name" value="HisKA"/>
    <property type="match status" value="1"/>
</dbReference>
<dbReference type="SUPFAM" id="SSF47384">
    <property type="entry name" value="Homodimeric domain of signal transducing histidine kinase"/>
    <property type="match status" value="1"/>
</dbReference>
<evidence type="ECO:0000256" key="17">
    <source>
        <dbReference type="SAM" id="Coils"/>
    </source>
</evidence>
<keyword evidence="12 18" id="KW-1133">Transmembrane helix</keyword>
<evidence type="ECO:0000256" key="16">
    <source>
        <dbReference type="ARBA" id="ARBA00073143"/>
    </source>
</evidence>
<dbReference type="STRING" id="337701.SAMN05444398_10833"/>
<keyword evidence="7" id="KW-0808">Transferase</keyword>
<keyword evidence="6" id="KW-0597">Phosphoprotein</keyword>
<keyword evidence="14 18" id="KW-0472">Membrane</keyword>
<evidence type="ECO:0000313" key="20">
    <source>
        <dbReference type="EMBL" id="SHL97564.1"/>
    </source>
</evidence>
<evidence type="ECO:0000256" key="11">
    <source>
        <dbReference type="ARBA" id="ARBA00022840"/>
    </source>
</evidence>